<accession>A0A7V4U3X3</accession>
<organism evidence="2">
    <name type="scientific">Caldithrix abyssi</name>
    <dbReference type="NCBI Taxonomy" id="187145"/>
    <lineage>
        <taxon>Bacteria</taxon>
        <taxon>Pseudomonadati</taxon>
        <taxon>Calditrichota</taxon>
        <taxon>Calditrichia</taxon>
        <taxon>Calditrichales</taxon>
        <taxon>Calditrichaceae</taxon>
        <taxon>Caldithrix</taxon>
    </lineage>
</organism>
<name>A0A7V4U3X3_CALAY</name>
<dbReference type="Proteomes" id="UP000885779">
    <property type="component" value="Unassembled WGS sequence"/>
</dbReference>
<gene>
    <name evidence="2" type="ORF">ENK44_14610</name>
</gene>
<protein>
    <submittedName>
        <fullName evidence="2">Uncharacterized protein</fullName>
    </submittedName>
</protein>
<evidence type="ECO:0000256" key="1">
    <source>
        <dbReference type="SAM" id="Phobius"/>
    </source>
</evidence>
<feature type="transmembrane region" description="Helical" evidence="1">
    <location>
        <begin position="6"/>
        <end position="25"/>
    </location>
</feature>
<comment type="caution">
    <text evidence="2">The sequence shown here is derived from an EMBL/GenBank/DDBJ whole genome shotgun (WGS) entry which is preliminary data.</text>
</comment>
<dbReference type="AlphaFoldDB" id="A0A7V4U3X3"/>
<evidence type="ECO:0000313" key="2">
    <source>
        <dbReference type="EMBL" id="HGY56937.1"/>
    </source>
</evidence>
<keyword evidence="1" id="KW-0472">Membrane</keyword>
<keyword evidence="1" id="KW-1133">Transmembrane helix</keyword>
<dbReference type="EMBL" id="DRQG01000140">
    <property type="protein sequence ID" value="HGY56937.1"/>
    <property type="molecule type" value="Genomic_DNA"/>
</dbReference>
<proteinExistence type="predicted"/>
<feature type="transmembrane region" description="Helical" evidence="1">
    <location>
        <begin position="76"/>
        <end position="109"/>
    </location>
</feature>
<feature type="transmembrane region" description="Helical" evidence="1">
    <location>
        <begin position="37"/>
        <end position="70"/>
    </location>
</feature>
<reference evidence="2" key="1">
    <citation type="journal article" date="2020" name="mSystems">
        <title>Genome- and Community-Level Interaction Insights into Carbon Utilization and Element Cycling Functions of Hydrothermarchaeota in Hydrothermal Sediment.</title>
        <authorList>
            <person name="Zhou Z."/>
            <person name="Liu Y."/>
            <person name="Xu W."/>
            <person name="Pan J."/>
            <person name="Luo Z.H."/>
            <person name="Li M."/>
        </authorList>
    </citation>
    <scope>NUCLEOTIDE SEQUENCE [LARGE SCALE GENOMIC DNA]</scope>
    <source>
        <strain evidence="2">HyVt-577</strain>
    </source>
</reference>
<keyword evidence="1" id="KW-0812">Transmembrane</keyword>
<sequence>MKLFLITIGLLNGSYMLIDGVYVLVKGKYIGPEKPGPWAGIFAGLGIDVFKLGPLFVLFGLLWLIFVYGVQTSQNWVYVFGLIVSAATLWYLPFGTFISIISIVLLLFFRQNLGIQ</sequence>